<evidence type="ECO:0000313" key="3">
    <source>
        <dbReference type="Proteomes" id="UP001254813"/>
    </source>
</evidence>
<feature type="domain" description="UspA" evidence="1">
    <location>
        <begin position="41"/>
        <end position="129"/>
    </location>
</feature>
<keyword evidence="3" id="KW-1185">Reference proteome</keyword>
<evidence type="ECO:0000259" key="1">
    <source>
        <dbReference type="Pfam" id="PF00582"/>
    </source>
</evidence>
<dbReference type="InterPro" id="IPR006016">
    <property type="entry name" value="UspA"/>
</dbReference>
<proteinExistence type="predicted"/>
<dbReference type="EMBL" id="JAMQOQ010000002">
    <property type="protein sequence ID" value="MDS0294339.1"/>
    <property type="molecule type" value="Genomic_DNA"/>
</dbReference>
<protein>
    <submittedName>
        <fullName evidence="2">Universal stress protein</fullName>
    </submittedName>
</protein>
<name>A0ABU2G265_9EURY</name>
<reference evidence="2 3" key="1">
    <citation type="submission" date="2022-06" db="EMBL/GenBank/DDBJ databases">
        <title>Halogeometricum sp. a new haloarchaeum isolate from saline soil.</title>
        <authorList>
            <person name="Strakova D."/>
            <person name="Galisteo C."/>
            <person name="Sanchez-Porro C."/>
            <person name="Ventosa A."/>
        </authorList>
    </citation>
    <scope>NUCLEOTIDE SEQUENCE [LARGE SCALE GENOMIC DNA]</scope>
    <source>
        <strain evidence="3">S3BR25-2</strain>
    </source>
</reference>
<dbReference type="RefSeq" id="WP_310928177.1">
    <property type="nucleotide sequence ID" value="NZ_JAMQOQ010000002.1"/>
</dbReference>
<sequence>MTTYVLATNHVDTSAALCDYLLSRLDDGDGVHAVNSLPGGDDTSGEDARDGEDALNVVASRLGGFADVETHQFVRGNDPATDVLDYADDIDADELVMGIRKRNPTAKVVFGSTAQKILLNSNRPMAVVPLERVE</sequence>
<evidence type="ECO:0000313" key="2">
    <source>
        <dbReference type="EMBL" id="MDS0294339.1"/>
    </source>
</evidence>
<gene>
    <name evidence="2" type="ORF">NDI79_09160</name>
</gene>
<dbReference type="Proteomes" id="UP001254813">
    <property type="component" value="Unassembled WGS sequence"/>
</dbReference>
<comment type="caution">
    <text evidence="2">The sequence shown here is derived from an EMBL/GenBank/DDBJ whole genome shotgun (WGS) entry which is preliminary data.</text>
</comment>
<organism evidence="2 3">
    <name type="scientific">Halogeometricum luteum</name>
    <dbReference type="NCBI Taxonomy" id="2950537"/>
    <lineage>
        <taxon>Archaea</taxon>
        <taxon>Methanobacteriati</taxon>
        <taxon>Methanobacteriota</taxon>
        <taxon>Stenosarchaea group</taxon>
        <taxon>Halobacteria</taxon>
        <taxon>Halobacteriales</taxon>
        <taxon>Haloferacaceae</taxon>
        <taxon>Halogeometricum</taxon>
    </lineage>
</organism>
<dbReference type="SUPFAM" id="SSF52402">
    <property type="entry name" value="Adenine nucleotide alpha hydrolases-like"/>
    <property type="match status" value="1"/>
</dbReference>
<dbReference type="Pfam" id="PF00582">
    <property type="entry name" value="Usp"/>
    <property type="match status" value="1"/>
</dbReference>
<dbReference type="InterPro" id="IPR014729">
    <property type="entry name" value="Rossmann-like_a/b/a_fold"/>
</dbReference>
<dbReference type="Gene3D" id="3.40.50.620">
    <property type="entry name" value="HUPs"/>
    <property type="match status" value="1"/>
</dbReference>
<accession>A0ABU2G265</accession>
<dbReference type="CDD" id="cd00293">
    <property type="entry name" value="USP-like"/>
    <property type="match status" value="1"/>
</dbReference>